<dbReference type="Proteomes" id="UP000306808">
    <property type="component" value="Unassembled WGS sequence"/>
</dbReference>
<dbReference type="AlphaFoldDB" id="A0A4U0P6W0"/>
<name>A0A4U0P6W0_9SPHI</name>
<dbReference type="InterPro" id="IPR017938">
    <property type="entry name" value="Riboflavin_synthase-like_b-brl"/>
</dbReference>
<dbReference type="RefSeq" id="WP_136899505.1">
    <property type="nucleotide sequence ID" value="NZ_SUME01000001.1"/>
</dbReference>
<organism evidence="2 3">
    <name type="scientific">Sphingobacterium olei</name>
    <dbReference type="NCBI Taxonomy" id="2571155"/>
    <lineage>
        <taxon>Bacteria</taxon>
        <taxon>Pseudomonadati</taxon>
        <taxon>Bacteroidota</taxon>
        <taxon>Sphingobacteriia</taxon>
        <taxon>Sphingobacteriales</taxon>
        <taxon>Sphingobacteriaceae</taxon>
        <taxon>Sphingobacterium</taxon>
    </lineage>
</organism>
<dbReference type="InterPro" id="IPR008333">
    <property type="entry name" value="Cbr1-like_FAD-bd_dom"/>
</dbReference>
<dbReference type="InterPro" id="IPR017927">
    <property type="entry name" value="FAD-bd_FR_type"/>
</dbReference>
<dbReference type="SUPFAM" id="SSF63380">
    <property type="entry name" value="Riboflavin synthase domain-like"/>
    <property type="match status" value="1"/>
</dbReference>
<dbReference type="GO" id="GO:0016491">
    <property type="term" value="F:oxidoreductase activity"/>
    <property type="evidence" value="ECO:0007669"/>
    <property type="project" value="InterPro"/>
</dbReference>
<evidence type="ECO:0000259" key="1">
    <source>
        <dbReference type="PROSITE" id="PS51384"/>
    </source>
</evidence>
<proteinExistence type="predicted"/>
<dbReference type="PROSITE" id="PS51384">
    <property type="entry name" value="FAD_FR"/>
    <property type="match status" value="1"/>
</dbReference>
<reference evidence="2 3" key="1">
    <citation type="submission" date="2019-04" db="EMBL/GenBank/DDBJ databases">
        <title>Sphingobacterium olei sp. nov., isolated from oil-contaminated soil.</title>
        <authorList>
            <person name="Liu B."/>
        </authorList>
    </citation>
    <scope>NUCLEOTIDE SEQUENCE [LARGE SCALE GENOMIC DNA]</scope>
    <source>
        <strain evidence="2 3">HAL-9</strain>
    </source>
</reference>
<accession>A0A4U0P6W0</accession>
<dbReference type="Pfam" id="PF00970">
    <property type="entry name" value="FAD_binding_6"/>
    <property type="match status" value="1"/>
</dbReference>
<dbReference type="OrthoDB" id="9814826at2"/>
<feature type="domain" description="FAD-binding FR-type" evidence="1">
    <location>
        <begin position="17"/>
        <end position="115"/>
    </location>
</feature>
<gene>
    <name evidence="2" type="ORF">FAZ15_01715</name>
</gene>
<protein>
    <submittedName>
        <fullName evidence="2">Siderophore-interacting protein</fullName>
    </submittedName>
</protein>
<keyword evidence="3" id="KW-1185">Reference proteome</keyword>
<dbReference type="Gene3D" id="2.40.30.10">
    <property type="entry name" value="Translation factors"/>
    <property type="match status" value="1"/>
</dbReference>
<evidence type="ECO:0000313" key="2">
    <source>
        <dbReference type="EMBL" id="TJZ63040.1"/>
    </source>
</evidence>
<comment type="caution">
    <text evidence="2">The sequence shown here is derived from an EMBL/GenBank/DDBJ whole genome shotgun (WGS) entry which is preliminary data.</text>
</comment>
<dbReference type="EMBL" id="SUME01000001">
    <property type="protein sequence ID" value="TJZ63040.1"/>
    <property type="molecule type" value="Genomic_DNA"/>
</dbReference>
<evidence type="ECO:0000313" key="3">
    <source>
        <dbReference type="Proteomes" id="UP000306808"/>
    </source>
</evidence>
<sequence>MPSAPKWLFDVVDRLWPKLPIMEVLDTQLLSPTVKRVSFTGDLTDVVSKPGSFIDFRVNDTDARRYTVSAIDFDQGIIECIAHLHGDGPGSQYMDALQIGDRLQMNQPRPYNYYQESIPKYIIFGDETSLGLACSLQPILKENKQLFHFYFELDEENRSVPDLLGLENYSLFPKDGSFRKEDWVSSLPLFQKTDWLDAHFILTGNAKSAQTFRKVIKKNSSGKVNLHGYWLEGKKGL</sequence>